<dbReference type="InterPro" id="IPR039353">
    <property type="entry name" value="TF_Adf1"/>
</dbReference>
<dbReference type="InterPro" id="IPR006578">
    <property type="entry name" value="MADF-dom"/>
</dbReference>
<dbReference type="InterPro" id="IPR004210">
    <property type="entry name" value="BESS_motif"/>
</dbReference>
<dbReference type="PROSITE" id="PS51029">
    <property type="entry name" value="MADF"/>
    <property type="match status" value="1"/>
</dbReference>
<dbReference type="OrthoDB" id="5984255at2759"/>
<dbReference type="GO" id="GO:0006357">
    <property type="term" value="P:regulation of transcription by RNA polymerase II"/>
    <property type="evidence" value="ECO:0007669"/>
    <property type="project" value="TreeGrafter"/>
</dbReference>
<dbReference type="AlphaFoldDB" id="A0A2J7QCR0"/>
<dbReference type="GO" id="GO:0003677">
    <property type="term" value="F:DNA binding"/>
    <property type="evidence" value="ECO:0007669"/>
    <property type="project" value="InterPro"/>
</dbReference>
<dbReference type="Pfam" id="PF10545">
    <property type="entry name" value="MADF_DNA_bdg"/>
    <property type="match status" value="1"/>
</dbReference>
<dbReference type="GO" id="GO:0005634">
    <property type="term" value="C:nucleus"/>
    <property type="evidence" value="ECO:0007669"/>
    <property type="project" value="UniProtKB-SubCell"/>
</dbReference>
<dbReference type="GO" id="GO:0005667">
    <property type="term" value="C:transcription regulator complex"/>
    <property type="evidence" value="ECO:0007669"/>
    <property type="project" value="TreeGrafter"/>
</dbReference>
<evidence type="ECO:0000259" key="4">
    <source>
        <dbReference type="PROSITE" id="PS51029"/>
    </source>
</evidence>
<dbReference type="PROSITE" id="PS50090">
    <property type="entry name" value="MYB_LIKE"/>
    <property type="match status" value="1"/>
</dbReference>
<feature type="domain" description="MADF" evidence="4">
    <location>
        <begin position="15"/>
        <end position="100"/>
    </location>
</feature>
<dbReference type="Pfam" id="PF02944">
    <property type="entry name" value="BESS"/>
    <property type="match status" value="1"/>
</dbReference>
<sequence>MTQNMTCWSSEDDELLIDFVKNHEMLYNVKSKYYRQAQLKQNLWCEIGDTLNKTDVDCSKRWAYVRDYYIRRRGKLDTGSSGEAAKKRSVLLSFLDGFSSSKRSTVTNVVGDENSKGIITETVATEEDTQVNSEESDITQHEELLEEGEMENICNERRQNLDNAQPPKKRKRSSQSEERLQLLKQIAQRHVTSPENQFDETDHFFMSMAKTVKKLPRYEQAQLRMEISTLVGNAELQHFSTQSECSDPTSRATSSCHHIFVQKRSPVHVKLCALCGSIKLLVEVAHQQDVLSNHSQ</sequence>
<gene>
    <name evidence="6" type="ORF">B7P43_G01770</name>
</gene>
<name>A0A2J7QCR0_9NEOP</name>
<feature type="compositionally biased region" description="Acidic residues" evidence="2">
    <location>
        <begin position="124"/>
        <end position="137"/>
    </location>
</feature>
<dbReference type="SMART" id="SM00595">
    <property type="entry name" value="MADF"/>
    <property type="match status" value="1"/>
</dbReference>
<evidence type="ECO:0000259" key="5">
    <source>
        <dbReference type="PROSITE" id="PS51031"/>
    </source>
</evidence>
<dbReference type="STRING" id="105785.A0A2J7QCR0"/>
<dbReference type="Proteomes" id="UP000235965">
    <property type="component" value="Unassembled WGS sequence"/>
</dbReference>
<dbReference type="EMBL" id="NEVH01016288">
    <property type="protein sequence ID" value="PNF26364.1"/>
    <property type="molecule type" value="Genomic_DNA"/>
</dbReference>
<feature type="region of interest" description="Disordered" evidence="2">
    <location>
        <begin position="121"/>
        <end position="141"/>
    </location>
</feature>
<evidence type="ECO:0008006" key="8">
    <source>
        <dbReference type="Google" id="ProtNLM"/>
    </source>
</evidence>
<dbReference type="Gene3D" id="1.10.10.60">
    <property type="entry name" value="Homeodomain-like"/>
    <property type="match status" value="1"/>
</dbReference>
<proteinExistence type="predicted"/>
<evidence type="ECO:0000256" key="1">
    <source>
        <dbReference type="PROSITE-ProRule" id="PRU00371"/>
    </source>
</evidence>
<evidence type="ECO:0000313" key="7">
    <source>
        <dbReference type="Proteomes" id="UP000235965"/>
    </source>
</evidence>
<dbReference type="PANTHER" id="PTHR12243">
    <property type="entry name" value="MADF DOMAIN TRANSCRIPTION FACTOR"/>
    <property type="match status" value="1"/>
</dbReference>
<protein>
    <recommendedName>
        <fullName evidence="8">MADF domain-containing protein</fullName>
    </recommendedName>
</protein>
<accession>A0A2J7QCR0</accession>
<keyword evidence="7" id="KW-1185">Reference proteome</keyword>
<organism evidence="6 7">
    <name type="scientific">Cryptotermes secundus</name>
    <dbReference type="NCBI Taxonomy" id="105785"/>
    <lineage>
        <taxon>Eukaryota</taxon>
        <taxon>Metazoa</taxon>
        <taxon>Ecdysozoa</taxon>
        <taxon>Arthropoda</taxon>
        <taxon>Hexapoda</taxon>
        <taxon>Insecta</taxon>
        <taxon>Pterygota</taxon>
        <taxon>Neoptera</taxon>
        <taxon>Polyneoptera</taxon>
        <taxon>Dictyoptera</taxon>
        <taxon>Blattodea</taxon>
        <taxon>Blattoidea</taxon>
        <taxon>Termitoidae</taxon>
        <taxon>Kalotermitidae</taxon>
        <taxon>Cryptotermitinae</taxon>
        <taxon>Cryptotermes</taxon>
    </lineage>
</organism>
<feature type="domain" description="Myb-like" evidence="3">
    <location>
        <begin position="8"/>
        <end position="66"/>
    </location>
</feature>
<comment type="subcellular location">
    <subcellularLocation>
        <location evidence="1">Nucleus</location>
    </subcellularLocation>
</comment>
<dbReference type="SMART" id="SM00717">
    <property type="entry name" value="SANT"/>
    <property type="match status" value="1"/>
</dbReference>
<feature type="region of interest" description="Disordered" evidence="2">
    <location>
        <begin position="157"/>
        <end position="177"/>
    </location>
</feature>
<evidence type="ECO:0000313" key="6">
    <source>
        <dbReference type="EMBL" id="PNF26364.1"/>
    </source>
</evidence>
<dbReference type="PROSITE" id="PS51031">
    <property type="entry name" value="BESS"/>
    <property type="match status" value="1"/>
</dbReference>
<dbReference type="InParanoid" id="A0A2J7QCR0"/>
<dbReference type="PANTHER" id="PTHR12243:SF67">
    <property type="entry name" value="COREPRESSOR OF PANGOLIN, ISOFORM A-RELATED"/>
    <property type="match status" value="1"/>
</dbReference>
<feature type="domain" description="BESS" evidence="5">
    <location>
        <begin position="198"/>
        <end position="237"/>
    </location>
</feature>
<reference evidence="6 7" key="1">
    <citation type="submission" date="2017-12" db="EMBL/GenBank/DDBJ databases">
        <title>Hemimetabolous genomes reveal molecular basis of termite eusociality.</title>
        <authorList>
            <person name="Harrison M.C."/>
            <person name="Jongepier E."/>
            <person name="Robertson H.M."/>
            <person name="Arning N."/>
            <person name="Bitard-Feildel T."/>
            <person name="Chao H."/>
            <person name="Childers C.P."/>
            <person name="Dinh H."/>
            <person name="Doddapaneni H."/>
            <person name="Dugan S."/>
            <person name="Gowin J."/>
            <person name="Greiner C."/>
            <person name="Han Y."/>
            <person name="Hu H."/>
            <person name="Hughes D.S.T."/>
            <person name="Huylmans A.-K."/>
            <person name="Kemena C."/>
            <person name="Kremer L.P.M."/>
            <person name="Lee S.L."/>
            <person name="Lopez-Ezquerra A."/>
            <person name="Mallet L."/>
            <person name="Monroy-Kuhn J.M."/>
            <person name="Moser A."/>
            <person name="Murali S.C."/>
            <person name="Muzny D.M."/>
            <person name="Otani S."/>
            <person name="Piulachs M.-D."/>
            <person name="Poelchau M."/>
            <person name="Qu J."/>
            <person name="Schaub F."/>
            <person name="Wada-Katsumata A."/>
            <person name="Worley K.C."/>
            <person name="Xie Q."/>
            <person name="Ylla G."/>
            <person name="Poulsen M."/>
            <person name="Gibbs R.A."/>
            <person name="Schal C."/>
            <person name="Richards S."/>
            <person name="Belles X."/>
            <person name="Korb J."/>
            <person name="Bornberg-Bauer E."/>
        </authorList>
    </citation>
    <scope>NUCLEOTIDE SEQUENCE [LARGE SCALE GENOMIC DNA]</scope>
    <source>
        <tissue evidence="6">Whole body</tissue>
    </source>
</reference>
<dbReference type="InterPro" id="IPR001005">
    <property type="entry name" value="SANT/Myb"/>
</dbReference>
<dbReference type="CDD" id="cd00167">
    <property type="entry name" value="SANT"/>
    <property type="match status" value="1"/>
</dbReference>
<evidence type="ECO:0000256" key="2">
    <source>
        <dbReference type="SAM" id="MobiDB-lite"/>
    </source>
</evidence>
<keyword evidence="1" id="KW-0539">Nucleus</keyword>
<evidence type="ECO:0000259" key="3">
    <source>
        <dbReference type="PROSITE" id="PS50090"/>
    </source>
</evidence>
<comment type="caution">
    <text evidence="6">The sequence shown here is derived from an EMBL/GenBank/DDBJ whole genome shotgun (WGS) entry which is preliminary data.</text>
</comment>